<evidence type="ECO:0000259" key="5">
    <source>
        <dbReference type="Pfam" id="PF07732"/>
    </source>
</evidence>
<evidence type="ECO:0000256" key="2">
    <source>
        <dbReference type="ARBA" id="ARBA00023008"/>
    </source>
</evidence>
<evidence type="ECO:0000256" key="1">
    <source>
        <dbReference type="ARBA" id="ARBA00010609"/>
    </source>
</evidence>
<organism evidence="6 7">
    <name type="scientific">Acaulospora morrowiae</name>
    <dbReference type="NCBI Taxonomy" id="94023"/>
    <lineage>
        <taxon>Eukaryota</taxon>
        <taxon>Fungi</taxon>
        <taxon>Fungi incertae sedis</taxon>
        <taxon>Mucoromycota</taxon>
        <taxon>Glomeromycotina</taxon>
        <taxon>Glomeromycetes</taxon>
        <taxon>Diversisporales</taxon>
        <taxon>Acaulosporaceae</taxon>
        <taxon>Acaulospora</taxon>
    </lineage>
</organism>
<dbReference type="PANTHER" id="PTHR11709">
    <property type="entry name" value="MULTI-COPPER OXIDASE"/>
    <property type="match status" value="1"/>
</dbReference>
<dbReference type="SUPFAM" id="SSF49503">
    <property type="entry name" value="Cupredoxins"/>
    <property type="match status" value="3"/>
</dbReference>
<dbReference type="InterPro" id="IPR001117">
    <property type="entry name" value="Cu-oxidase_2nd"/>
</dbReference>
<name>A0A9N9GQE7_9GLOM</name>
<gene>
    <name evidence="6" type="ORF">AMORRO_LOCUS8718</name>
</gene>
<comment type="caution">
    <text evidence="6">The sequence shown here is derived from an EMBL/GenBank/DDBJ whole genome shotgun (WGS) entry which is preliminary data.</text>
</comment>
<dbReference type="InterPro" id="IPR045087">
    <property type="entry name" value="Cu-oxidase_fam"/>
</dbReference>
<dbReference type="GO" id="GO:0005507">
    <property type="term" value="F:copper ion binding"/>
    <property type="evidence" value="ECO:0007669"/>
    <property type="project" value="InterPro"/>
</dbReference>
<protein>
    <submittedName>
        <fullName evidence="6">13660_t:CDS:1</fullName>
    </submittedName>
</protein>
<dbReference type="GO" id="GO:0016491">
    <property type="term" value="F:oxidoreductase activity"/>
    <property type="evidence" value="ECO:0007669"/>
    <property type="project" value="InterPro"/>
</dbReference>
<dbReference type="InterPro" id="IPR011707">
    <property type="entry name" value="Cu-oxidase-like_N"/>
</dbReference>
<dbReference type="OrthoDB" id="2121828at2759"/>
<accession>A0A9N9GQE7</accession>
<dbReference type="FunFam" id="2.60.40.420:FF:000045">
    <property type="entry name" value="Laccase 2"/>
    <property type="match status" value="1"/>
</dbReference>
<dbReference type="Gene3D" id="2.60.40.420">
    <property type="entry name" value="Cupredoxins - blue copper proteins"/>
    <property type="match status" value="3"/>
</dbReference>
<feature type="domain" description="Plastocyanin-like" evidence="3">
    <location>
        <begin position="144"/>
        <end position="312"/>
    </location>
</feature>
<evidence type="ECO:0000313" key="6">
    <source>
        <dbReference type="EMBL" id="CAG8622380.1"/>
    </source>
</evidence>
<proteinExistence type="inferred from homology"/>
<dbReference type="Pfam" id="PF07731">
    <property type="entry name" value="Cu-oxidase_2"/>
    <property type="match status" value="1"/>
</dbReference>
<sequence>VVSPTPILKRGYIPKTNVYDLTIEKVTLAPDGFTRQLSTINGQYPGPVLEANKGDRIVLNIHNKLGEPTAIHGHGMLQRGTPWFDGVPWMAQCVIPDNFSFTYNFTVPEEAGTHWYHAHETLQYVDGAFVIHDPDDPFKSEYDEEIIVMLNDYYHTNAQVLLKQFLTPESHGVETIPTPTVPNNGLINGKHNFDCSKAPSGSKCVDNAGLAKFEFVQNKKYRLRIINTSGFSSFLFSIDNHEMEVIEADGSYTKPNKIHRLPINVAQRYSVIVTANQPVDNYVMRSEFQKNCMPEAAASLPTIKAIVHYEGAPDNPEPKDNPWSDSVAECVDLDHKTLQPLKEEKIPESTKKLELSIAFHENKTGVVKAFLGGSTYIPDINFPTLDKIFKHKQSYDRSANAYVFDKDGEVVDIYFINTDDDEHPFHIHGYQFWVLGTGNGTKVNEDDLNTHNPIKRDTATIPGLGWIAIRFVSDNPGWHLESGLLMQLVTLPDEILKMHPPKEWTELCDLGER</sequence>
<dbReference type="InterPro" id="IPR011706">
    <property type="entry name" value="Cu-oxidase_C"/>
</dbReference>
<evidence type="ECO:0000259" key="3">
    <source>
        <dbReference type="Pfam" id="PF00394"/>
    </source>
</evidence>
<dbReference type="Proteomes" id="UP000789342">
    <property type="component" value="Unassembled WGS sequence"/>
</dbReference>
<dbReference type="PANTHER" id="PTHR11709:SF414">
    <property type="entry name" value="ADR239WP"/>
    <property type="match status" value="1"/>
</dbReference>
<dbReference type="Pfam" id="PF00394">
    <property type="entry name" value="Cu-oxidase"/>
    <property type="match status" value="1"/>
</dbReference>
<dbReference type="Pfam" id="PF07732">
    <property type="entry name" value="Cu-oxidase_3"/>
    <property type="match status" value="1"/>
</dbReference>
<evidence type="ECO:0000313" key="7">
    <source>
        <dbReference type="Proteomes" id="UP000789342"/>
    </source>
</evidence>
<evidence type="ECO:0000259" key="4">
    <source>
        <dbReference type="Pfam" id="PF07731"/>
    </source>
</evidence>
<reference evidence="6" key="1">
    <citation type="submission" date="2021-06" db="EMBL/GenBank/DDBJ databases">
        <authorList>
            <person name="Kallberg Y."/>
            <person name="Tangrot J."/>
            <person name="Rosling A."/>
        </authorList>
    </citation>
    <scope>NUCLEOTIDE SEQUENCE</scope>
    <source>
        <strain evidence="6">CL551</strain>
    </source>
</reference>
<keyword evidence="7" id="KW-1185">Reference proteome</keyword>
<dbReference type="AlphaFoldDB" id="A0A9N9GQE7"/>
<dbReference type="InterPro" id="IPR008972">
    <property type="entry name" value="Cupredoxin"/>
</dbReference>
<dbReference type="EMBL" id="CAJVPV010007735">
    <property type="protein sequence ID" value="CAG8622380.1"/>
    <property type="molecule type" value="Genomic_DNA"/>
</dbReference>
<feature type="domain" description="Plastocyanin-like" evidence="4">
    <location>
        <begin position="391"/>
        <end position="492"/>
    </location>
</feature>
<comment type="similarity">
    <text evidence="1">Belongs to the multicopper oxidase family.</text>
</comment>
<keyword evidence="2" id="KW-0186">Copper</keyword>
<feature type="domain" description="Plastocyanin-like" evidence="5">
    <location>
        <begin position="23"/>
        <end position="134"/>
    </location>
</feature>
<feature type="non-terminal residue" evidence="6">
    <location>
        <position position="1"/>
    </location>
</feature>